<dbReference type="InterPro" id="IPR036188">
    <property type="entry name" value="FAD/NAD-bd_sf"/>
</dbReference>
<dbReference type="AlphaFoldDB" id="A0A7C4I4X7"/>
<evidence type="ECO:0000256" key="2">
    <source>
        <dbReference type="ARBA" id="ARBA00022630"/>
    </source>
</evidence>
<keyword evidence="2" id="KW-0285">Flavoprotein</keyword>
<evidence type="ECO:0000256" key="3">
    <source>
        <dbReference type="ARBA" id="ARBA00022827"/>
    </source>
</evidence>
<organism evidence="7">
    <name type="scientific">Caldiarchaeum subterraneum</name>
    <dbReference type="NCBI Taxonomy" id="311458"/>
    <lineage>
        <taxon>Archaea</taxon>
        <taxon>Nitrososphaerota</taxon>
        <taxon>Candidatus Caldarchaeales</taxon>
        <taxon>Candidatus Caldarchaeaceae</taxon>
        <taxon>Candidatus Caldarchaeum</taxon>
    </lineage>
</organism>
<accession>A0A7C4I4X7</accession>
<protein>
    <submittedName>
        <fullName evidence="7">FAD-dependent oxidoreductase</fullName>
    </submittedName>
</protein>
<comment type="cofactor">
    <cofactor evidence="1">
        <name>FAD</name>
        <dbReference type="ChEBI" id="CHEBI:57692"/>
    </cofactor>
</comment>
<dbReference type="SUPFAM" id="SSF51905">
    <property type="entry name" value="FAD/NAD(P)-binding domain"/>
    <property type="match status" value="1"/>
</dbReference>
<dbReference type="EMBL" id="DTCM01000068">
    <property type="protein sequence ID" value="HGL41085.1"/>
    <property type="molecule type" value="Genomic_DNA"/>
</dbReference>
<reference evidence="7" key="1">
    <citation type="journal article" date="2020" name="mSystems">
        <title>Genome- and Community-Level Interaction Insights into Carbon Utilization and Element Cycling Functions of Hydrothermarchaeota in Hydrothermal Sediment.</title>
        <authorList>
            <person name="Zhou Z."/>
            <person name="Liu Y."/>
            <person name="Xu W."/>
            <person name="Pan J."/>
            <person name="Luo Z.H."/>
            <person name="Li M."/>
        </authorList>
    </citation>
    <scope>NUCLEOTIDE SEQUENCE [LARGE SCALE GENOMIC DNA]</scope>
    <source>
        <strain evidence="7">SpSt-613</strain>
        <strain evidence="6">SpSt-669</strain>
    </source>
</reference>
<dbReference type="InterPro" id="IPR017896">
    <property type="entry name" value="4Fe4S_Fe-S-bd"/>
</dbReference>
<dbReference type="Pfam" id="PF01266">
    <property type="entry name" value="DAO"/>
    <property type="match status" value="1"/>
</dbReference>
<dbReference type="InterPro" id="IPR039651">
    <property type="entry name" value="FixC-like"/>
</dbReference>
<proteinExistence type="predicted"/>
<gene>
    <name evidence="7" type="ORF">ENT82_00665</name>
    <name evidence="6" type="ORF">ENU43_05425</name>
</gene>
<keyword evidence="3" id="KW-0274">FAD</keyword>
<dbReference type="EMBL" id="DTAD01000009">
    <property type="protein sequence ID" value="HGN89631.1"/>
    <property type="molecule type" value="Genomic_DNA"/>
</dbReference>
<feature type="domain" description="4Fe-4S ferredoxin-type" evidence="5">
    <location>
        <begin position="522"/>
        <end position="551"/>
    </location>
</feature>
<evidence type="ECO:0000256" key="1">
    <source>
        <dbReference type="ARBA" id="ARBA00001974"/>
    </source>
</evidence>
<dbReference type="PRINTS" id="PR00469">
    <property type="entry name" value="PNDRDTASEII"/>
</dbReference>
<dbReference type="PANTHER" id="PTHR43624:SF2">
    <property type="entry name" value="ELECTRON TRANSFER FLAVOPROTEIN-QUINONE OXIDOREDUCTASE YDIS-RELATED"/>
    <property type="match status" value="1"/>
</dbReference>
<dbReference type="GO" id="GO:0016491">
    <property type="term" value="F:oxidoreductase activity"/>
    <property type="evidence" value="ECO:0007669"/>
    <property type="project" value="UniProtKB-KW"/>
</dbReference>
<dbReference type="SUPFAM" id="SSF54373">
    <property type="entry name" value="FAD-linked reductases, C-terminal domain"/>
    <property type="match status" value="1"/>
</dbReference>
<evidence type="ECO:0000313" key="6">
    <source>
        <dbReference type="EMBL" id="HGL41085.1"/>
    </source>
</evidence>
<evidence type="ECO:0000313" key="7">
    <source>
        <dbReference type="EMBL" id="HGN89631.1"/>
    </source>
</evidence>
<keyword evidence="4" id="KW-0560">Oxidoreductase</keyword>
<dbReference type="InterPro" id="IPR006076">
    <property type="entry name" value="FAD-dep_OxRdtase"/>
</dbReference>
<dbReference type="PANTHER" id="PTHR43624">
    <property type="entry name" value="ELECTRON TRANSFER FLAVOPROTEIN-QUINONE OXIDOREDUCTASE YDIS-RELATED"/>
    <property type="match status" value="1"/>
</dbReference>
<evidence type="ECO:0000259" key="5">
    <source>
        <dbReference type="PROSITE" id="PS51379"/>
    </source>
</evidence>
<name>A0A7C4I4X7_CALS0</name>
<evidence type="ECO:0000256" key="4">
    <source>
        <dbReference type="ARBA" id="ARBA00023002"/>
    </source>
</evidence>
<comment type="caution">
    <text evidence="7">The sequence shown here is derived from an EMBL/GenBank/DDBJ whole genome shotgun (WGS) entry which is preliminary data.</text>
</comment>
<dbReference type="Gene3D" id="3.50.50.60">
    <property type="entry name" value="FAD/NAD(P)-binding domain"/>
    <property type="match status" value="1"/>
</dbReference>
<sequence>MVDKFDVIVVGAGPAGSAAAIKLAREGFDVLVLEKAQLPGQRNVSGGVLFGGFENGLGLVDLVPEFEEQAPVERKIAGHELYMVSEPRRQNGEASYRYIKLDKSSLFTRLGLTMLDATTGHDYSVLRTRFDRWFAGVATEEGAMLTTRKTVEDLLWKDGRVVGVKTVDEEVYADLVIDCGGVTSLLPEKAGIRPRLTPDQVYHGVKHVFKVNPERIEEFFAIEDGYKSVYLIGPFMHGVVGGGFVYPNRDTVSVGIVIDLSSGIEKFTKDFMEVGKPLDLLEEMEEHPFLGPLLEGATLVEYSAHNIPRGYKILPQKPYAPGFLMAGDSLGVFYKMGALIDGMRPAIASGIAAAKTFIEAKKRNDFGEASLSVYRTLLEPLYRRVEKSRSNSRLTEGRFAYSVLPSIGFSLGFGKSSAGRVINMRDVQRDAVQKIQQYIGKLEYHEDKVRSHITVDEDAASRDQFKAWIPLCPVSCYTLVTEKGVFSSFRDLYLHNLRKQGENSAEAMKKALEMTWSDIRNGLLKFDHVACVACGTCGVIGPPEVVRFGHEWHGHGVKFRYG</sequence>
<dbReference type="PROSITE" id="PS51379">
    <property type="entry name" value="4FE4S_FER_2"/>
    <property type="match status" value="1"/>
</dbReference>